<sequence>MAYPSGEPAAAAAAAVTTRPSDSEPELVKLTRQLVERLGSKALTSVVAADIRASVGKATYSDMLARAGGRTFKLALQKLAPSAFVFGPHSIELAAPSSAAAGESTSGSELPRAGTTTRRVLDAVVQELKRFQGDEPGRWVQRAKVEEAATHTLSARVLSHAASEAGVAGPLVASDIAQRVAPGKVEVMGHEIRLVGDPPPASDVPCIVPEIDDADNGQQQLFPGGTTLSARDPGSELSGGPTTLSVAEVIDRALGARDSADPGPGHADADPDEQRAICHLLPKNMLESIDSGPARPSPTTACLEVGRAVEAALLGSSSNSMLLAQLGPLIKSTVSPDRYQLACQTVRSRKMSEVIARIGKEDVTVEPQVGTGAVVVWSTPDALSRMINRLRKESDAAAEREGATVPLSGLSLAPGEFATSATQLGIGKLAWMPGTNEDEALVLGAAYRGLLERPCRADGSRCRDVGDLGNRVIQLIGRPAYLRGTRRYKLGALISSQGGPHIRVATRPGALEAEDAVIDFPSDEHVQPARDDPVARPELRVSLGFAQPAVPPAPKTSAPTKSIQALQLLASPLSDADLVYSKDLAFHYHMTLTEKEDGWVSLGDLLRESPPHATLSEDPIVILLKQGAIVRSSATGVRVKF</sequence>
<evidence type="ECO:0000256" key="1">
    <source>
        <dbReference type="SAM" id="MobiDB-lite"/>
    </source>
</evidence>
<proteinExistence type="predicted"/>
<reference evidence="2 3" key="1">
    <citation type="submission" date="2019-07" db="EMBL/GenBank/DDBJ databases">
        <title>Genomes of Cafeteria roenbergensis.</title>
        <authorList>
            <person name="Fischer M.G."/>
            <person name="Hackl T."/>
            <person name="Roman M."/>
        </authorList>
    </citation>
    <scope>NUCLEOTIDE SEQUENCE [LARGE SCALE GENOMIC DNA]</scope>
    <source>
        <strain evidence="2 3">Cflag</strain>
    </source>
</reference>
<feature type="region of interest" description="Disordered" evidence="1">
    <location>
        <begin position="1"/>
        <end position="24"/>
    </location>
</feature>
<protein>
    <submittedName>
        <fullName evidence="2">Uncharacterized protein</fullName>
    </submittedName>
</protein>
<dbReference type="Proteomes" id="UP000325113">
    <property type="component" value="Unassembled WGS sequence"/>
</dbReference>
<gene>
    <name evidence="2" type="ORF">FNF31_02915</name>
</gene>
<organism evidence="2 3">
    <name type="scientific">Cafeteria roenbergensis</name>
    <name type="common">Marine flagellate</name>
    <dbReference type="NCBI Taxonomy" id="33653"/>
    <lineage>
        <taxon>Eukaryota</taxon>
        <taxon>Sar</taxon>
        <taxon>Stramenopiles</taxon>
        <taxon>Bigyra</taxon>
        <taxon>Opalozoa</taxon>
        <taxon>Bicosoecida</taxon>
        <taxon>Cafeteriaceae</taxon>
        <taxon>Cafeteria</taxon>
    </lineage>
</organism>
<dbReference type="EMBL" id="VLTM01000023">
    <property type="protein sequence ID" value="KAA0163092.1"/>
    <property type="molecule type" value="Genomic_DNA"/>
</dbReference>
<evidence type="ECO:0000313" key="2">
    <source>
        <dbReference type="EMBL" id="KAA0163092.1"/>
    </source>
</evidence>
<name>A0A5A8DBZ0_CAFRO</name>
<evidence type="ECO:0000313" key="3">
    <source>
        <dbReference type="Proteomes" id="UP000325113"/>
    </source>
</evidence>
<comment type="caution">
    <text evidence="2">The sequence shown here is derived from an EMBL/GenBank/DDBJ whole genome shotgun (WGS) entry which is preliminary data.</text>
</comment>
<accession>A0A5A8DBZ0</accession>
<dbReference type="AlphaFoldDB" id="A0A5A8DBZ0"/>